<dbReference type="GO" id="GO:0046685">
    <property type="term" value="P:response to arsenic-containing substance"/>
    <property type="evidence" value="ECO:0007669"/>
    <property type="project" value="UniProtKB-KW"/>
</dbReference>
<evidence type="ECO:0000313" key="4">
    <source>
        <dbReference type="Proteomes" id="UP000569732"/>
    </source>
</evidence>
<dbReference type="Gene3D" id="3.40.50.2300">
    <property type="match status" value="1"/>
</dbReference>
<dbReference type="SUPFAM" id="SSF52788">
    <property type="entry name" value="Phosphotyrosine protein phosphatases I"/>
    <property type="match status" value="1"/>
</dbReference>
<evidence type="ECO:0000256" key="1">
    <source>
        <dbReference type="ARBA" id="ARBA00022849"/>
    </source>
</evidence>
<proteinExistence type="predicted"/>
<dbReference type="InterPro" id="IPR036196">
    <property type="entry name" value="Ptyr_pPase_sf"/>
</dbReference>
<feature type="domain" description="Phosphotyrosine protein phosphatase I" evidence="2">
    <location>
        <begin position="2"/>
        <end position="137"/>
    </location>
</feature>
<dbReference type="InterPro" id="IPR023485">
    <property type="entry name" value="Ptyr_pPase"/>
</dbReference>
<dbReference type="Proteomes" id="UP000569732">
    <property type="component" value="Unassembled WGS sequence"/>
</dbReference>
<keyword evidence="4" id="KW-1185">Reference proteome</keyword>
<dbReference type="Pfam" id="PF01451">
    <property type="entry name" value="LMWPc"/>
    <property type="match status" value="1"/>
</dbReference>
<dbReference type="AlphaFoldDB" id="A0A853IAA4"/>
<name>A0A853IAA4_9GAMM</name>
<accession>A0A853IAA4</accession>
<dbReference type="EMBL" id="JACCKB010000017">
    <property type="protein sequence ID" value="NYZ66781.1"/>
    <property type="molecule type" value="Genomic_DNA"/>
</dbReference>
<sequence>MIRILFLCTGNSCRSQMAEGWLKHLRPDDFEVYSAGIEAHGLNPYAVQVMAEASIDISQQLSQTVDQLPERQFEYVITVCDHANEVCPVFPAKTKFIHHSFEDPPKLAANASNEEEALSCYRKVCEDIKQFVQEIDSALI</sequence>
<evidence type="ECO:0000259" key="2">
    <source>
        <dbReference type="SMART" id="SM00226"/>
    </source>
</evidence>
<protein>
    <submittedName>
        <fullName evidence="3">Arsenate reductase ArsC</fullName>
    </submittedName>
</protein>
<reference evidence="3 4" key="1">
    <citation type="submission" date="2020-07" db="EMBL/GenBank/DDBJ databases">
        <title>Endozoicomonas sp. nov., isolated from sediment.</title>
        <authorList>
            <person name="Gu T."/>
        </authorList>
    </citation>
    <scope>NUCLEOTIDE SEQUENCE [LARGE SCALE GENOMIC DNA]</scope>
    <source>
        <strain evidence="3 4">SM1973</strain>
    </source>
</reference>
<dbReference type="SMART" id="SM00226">
    <property type="entry name" value="LMWPc"/>
    <property type="match status" value="1"/>
</dbReference>
<dbReference type="PANTHER" id="PTHR43428">
    <property type="entry name" value="ARSENATE REDUCTASE"/>
    <property type="match status" value="1"/>
</dbReference>
<evidence type="ECO:0000313" key="3">
    <source>
        <dbReference type="EMBL" id="NYZ66781.1"/>
    </source>
</evidence>
<dbReference type="PANTHER" id="PTHR43428:SF1">
    <property type="entry name" value="ARSENATE REDUCTASE"/>
    <property type="match status" value="1"/>
</dbReference>
<gene>
    <name evidence="3" type="ORF">H0A36_12240</name>
</gene>
<comment type="caution">
    <text evidence="3">The sequence shown here is derived from an EMBL/GenBank/DDBJ whole genome shotgun (WGS) entry which is preliminary data.</text>
</comment>
<organism evidence="3 4">
    <name type="scientific">Spartinivicinus marinus</name>
    <dbReference type="NCBI Taxonomy" id="2994442"/>
    <lineage>
        <taxon>Bacteria</taxon>
        <taxon>Pseudomonadati</taxon>
        <taxon>Pseudomonadota</taxon>
        <taxon>Gammaproteobacteria</taxon>
        <taxon>Oceanospirillales</taxon>
        <taxon>Zooshikellaceae</taxon>
        <taxon>Spartinivicinus</taxon>
    </lineage>
</organism>
<keyword evidence="1" id="KW-0059">Arsenical resistance</keyword>
<dbReference type="CDD" id="cd16345">
    <property type="entry name" value="LMWP_ArsC"/>
    <property type="match status" value="1"/>
</dbReference>